<dbReference type="PANTHER" id="PTHR43792">
    <property type="entry name" value="GNAT FAMILY, PUTATIVE (AFU_ORTHOLOGUE AFUA_3G00765)-RELATED-RELATED"/>
    <property type="match status" value="1"/>
</dbReference>
<dbReference type="InterPro" id="IPR051531">
    <property type="entry name" value="N-acetyltransferase"/>
</dbReference>
<comment type="caution">
    <text evidence="2">The sequence shown here is derived from an EMBL/GenBank/DDBJ whole genome shotgun (WGS) entry which is preliminary data.</text>
</comment>
<evidence type="ECO:0000313" key="2">
    <source>
        <dbReference type="EMBL" id="MCB5200016.1"/>
    </source>
</evidence>
<dbReference type="InterPro" id="IPR016181">
    <property type="entry name" value="Acyl_CoA_acyltransferase"/>
</dbReference>
<dbReference type="Proteomes" id="UP001138961">
    <property type="component" value="Unassembled WGS sequence"/>
</dbReference>
<dbReference type="SUPFAM" id="SSF55729">
    <property type="entry name" value="Acyl-CoA N-acyltransferases (Nat)"/>
    <property type="match status" value="1"/>
</dbReference>
<evidence type="ECO:0000259" key="1">
    <source>
        <dbReference type="Pfam" id="PF13302"/>
    </source>
</evidence>
<name>A0ABS8BX42_9RHOB</name>
<feature type="domain" description="N-acetyltransferase" evidence="1">
    <location>
        <begin position="22"/>
        <end position="158"/>
    </location>
</feature>
<dbReference type="PANTHER" id="PTHR43792:SF1">
    <property type="entry name" value="N-ACETYLTRANSFERASE DOMAIN-CONTAINING PROTEIN"/>
    <property type="match status" value="1"/>
</dbReference>
<proteinExistence type="predicted"/>
<gene>
    <name evidence="2" type="ORF">LGQ03_12270</name>
</gene>
<dbReference type="InterPro" id="IPR000182">
    <property type="entry name" value="GNAT_dom"/>
</dbReference>
<dbReference type="Gene3D" id="3.40.630.30">
    <property type="match status" value="1"/>
</dbReference>
<dbReference type="EMBL" id="JAJATZ010000005">
    <property type="protein sequence ID" value="MCB5200016.1"/>
    <property type="molecule type" value="Genomic_DNA"/>
</dbReference>
<dbReference type="RefSeq" id="WP_226748639.1">
    <property type="nucleotide sequence ID" value="NZ_JAJATZ010000005.1"/>
</dbReference>
<sequence>MKSDRSLHSRVLTSAPVLTTGRLLLRGPQDSDLDALTDMVTQSDRMKHVGGKGTSTEAWRAFISGIGHWQMRDFGFFTITDRNTGETFGRCGLLRHVGWPETELAYHLFDGAEGRGIAYEACVAVRRWAGESLGLGPLASFIAPANARSRALAKRLGAVEEGLHVIDGDQALVHRHLAHDAPLARAQWLEVSQ</sequence>
<reference evidence="2" key="1">
    <citation type="submission" date="2021-10" db="EMBL/GenBank/DDBJ databases">
        <title>Loktanella gaetbuli sp. nov., isolated from a tidal flat.</title>
        <authorList>
            <person name="Park S."/>
            <person name="Yoon J.-H."/>
        </authorList>
    </citation>
    <scope>NUCLEOTIDE SEQUENCE</scope>
    <source>
        <strain evidence="2">TSTF-M6</strain>
    </source>
</reference>
<evidence type="ECO:0000313" key="3">
    <source>
        <dbReference type="Proteomes" id="UP001138961"/>
    </source>
</evidence>
<keyword evidence="3" id="KW-1185">Reference proteome</keyword>
<accession>A0ABS8BX42</accession>
<dbReference type="Pfam" id="PF13302">
    <property type="entry name" value="Acetyltransf_3"/>
    <property type="match status" value="1"/>
</dbReference>
<protein>
    <submittedName>
        <fullName evidence="2">GNAT family N-acetyltransferase</fullName>
    </submittedName>
</protein>
<organism evidence="2 3">
    <name type="scientific">Loktanella gaetbuli</name>
    <dbReference type="NCBI Taxonomy" id="2881335"/>
    <lineage>
        <taxon>Bacteria</taxon>
        <taxon>Pseudomonadati</taxon>
        <taxon>Pseudomonadota</taxon>
        <taxon>Alphaproteobacteria</taxon>
        <taxon>Rhodobacterales</taxon>
        <taxon>Roseobacteraceae</taxon>
        <taxon>Loktanella</taxon>
    </lineage>
</organism>